<reference evidence="6 7" key="1">
    <citation type="submission" date="2023-08" db="EMBL/GenBank/DDBJ databases">
        <title>Complete Genome Sequence of Pseudomonas entomophila TVIN A01.</title>
        <authorList>
            <person name="Shelke T."/>
            <person name="Mahar N.S."/>
            <person name="Gupta I."/>
            <person name="Gupta V."/>
        </authorList>
    </citation>
    <scope>NUCLEOTIDE SEQUENCE [LARGE SCALE GENOMIC DNA]</scope>
    <source>
        <strain evidence="6 7">TVIN-A01</strain>
    </source>
</reference>
<evidence type="ECO:0000256" key="3">
    <source>
        <dbReference type="ARBA" id="ARBA00022833"/>
    </source>
</evidence>
<dbReference type="Gene3D" id="3.90.1590.10">
    <property type="entry name" value="glutathione-dependent formaldehyde- activating enzyme (gfa)"/>
    <property type="match status" value="1"/>
</dbReference>
<evidence type="ECO:0000256" key="2">
    <source>
        <dbReference type="ARBA" id="ARBA00022723"/>
    </source>
</evidence>
<dbReference type="InterPro" id="IPR011057">
    <property type="entry name" value="Mss4-like_sf"/>
</dbReference>
<name>A0ABY9QVJ5_9PSED</name>
<feature type="domain" description="CENP-V/GFA" evidence="5">
    <location>
        <begin position="6"/>
        <end position="123"/>
    </location>
</feature>
<keyword evidence="3" id="KW-0862">Zinc</keyword>
<dbReference type="PROSITE" id="PS51891">
    <property type="entry name" value="CENP_V_GFA"/>
    <property type="match status" value="1"/>
</dbReference>
<dbReference type="RefSeq" id="WP_011534557.1">
    <property type="nucleotide sequence ID" value="NZ_CP132921.1"/>
</dbReference>
<dbReference type="InterPro" id="IPR006913">
    <property type="entry name" value="CENP-V/GFA"/>
</dbReference>
<accession>A0ABY9QVJ5</accession>
<dbReference type="EMBL" id="CP132921">
    <property type="protein sequence ID" value="WMW08067.1"/>
    <property type="molecule type" value="Genomic_DNA"/>
</dbReference>
<sequence length="133" mass="14502">MKTIRYKGGCLCGRIRFIAKGEPRFPHTCSCGMCQRHSGGLTLCWVEFDKEAVEWVGEGGLPALYRASAQSSRAFCSTCGSSLGAIDDAPTVGLLLGCFDAKGEQALRPAYHSFVSSRPRWWKIGPLALSERL</sequence>
<evidence type="ECO:0000256" key="4">
    <source>
        <dbReference type="ARBA" id="ARBA00023239"/>
    </source>
</evidence>
<dbReference type="PANTHER" id="PTHR33337">
    <property type="entry name" value="GFA DOMAIN-CONTAINING PROTEIN"/>
    <property type="match status" value="1"/>
</dbReference>
<dbReference type="PANTHER" id="PTHR33337:SF40">
    <property type="entry name" value="CENP-V_GFA DOMAIN-CONTAINING PROTEIN-RELATED"/>
    <property type="match status" value="1"/>
</dbReference>
<dbReference type="Pfam" id="PF04828">
    <property type="entry name" value="GFA"/>
    <property type="match status" value="1"/>
</dbReference>
<keyword evidence="7" id="KW-1185">Reference proteome</keyword>
<evidence type="ECO:0000259" key="5">
    <source>
        <dbReference type="PROSITE" id="PS51891"/>
    </source>
</evidence>
<dbReference type="GeneID" id="32806502"/>
<gene>
    <name evidence="6" type="ORF">RAH46_12210</name>
</gene>
<comment type="similarity">
    <text evidence="1">Belongs to the Gfa family.</text>
</comment>
<evidence type="ECO:0000313" key="7">
    <source>
        <dbReference type="Proteomes" id="UP001183127"/>
    </source>
</evidence>
<dbReference type="Proteomes" id="UP001183127">
    <property type="component" value="Chromosome"/>
</dbReference>
<dbReference type="SUPFAM" id="SSF51316">
    <property type="entry name" value="Mss4-like"/>
    <property type="match status" value="1"/>
</dbReference>
<protein>
    <submittedName>
        <fullName evidence="6">GFA family protein</fullName>
    </submittedName>
</protein>
<evidence type="ECO:0000313" key="6">
    <source>
        <dbReference type="EMBL" id="WMW08067.1"/>
    </source>
</evidence>
<evidence type="ECO:0000256" key="1">
    <source>
        <dbReference type="ARBA" id="ARBA00005495"/>
    </source>
</evidence>
<proteinExistence type="inferred from homology"/>
<keyword evidence="4" id="KW-0456">Lyase</keyword>
<keyword evidence="2" id="KW-0479">Metal-binding</keyword>
<organism evidence="6 7">
    <name type="scientific">Pseudomonas entomophila</name>
    <dbReference type="NCBI Taxonomy" id="312306"/>
    <lineage>
        <taxon>Bacteria</taxon>
        <taxon>Pseudomonadati</taxon>
        <taxon>Pseudomonadota</taxon>
        <taxon>Gammaproteobacteria</taxon>
        <taxon>Pseudomonadales</taxon>
        <taxon>Pseudomonadaceae</taxon>
        <taxon>Pseudomonas</taxon>
    </lineage>
</organism>